<feature type="region of interest" description="Disordered" evidence="1">
    <location>
        <begin position="368"/>
        <end position="388"/>
    </location>
</feature>
<feature type="region of interest" description="Disordered" evidence="1">
    <location>
        <begin position="1"/>
        <end position="21"/>
    </location>
</feature>
<evidence type="ECO:0000256" key="1">
    <source>
        <dbReference type="SAM" id="MobiDB-lite"/>
    </source>
</evidence>
<feature type="non-terminal residue" evidence="2">
    <location>
        <position position="1"/>
    </location>
</feature>
<evidence type="ECO:0000313" key="3">
    <source>
        <dbReference type="Proteomes" id="UP001642464"/>
    </source>
</evidence>
<accession>A0ABP0P5H0</accession>
<protein>
    <recommendedName>
        <fullName evidence="4">PH domain-containing protein</fullName>
    </recommendedName>
</protein>
<name>A0ABP0P5H0_9DINO</name>
<sequence length="388" mass="43291">EVPSTEESMSPGPNGLSFSTLQQPLRGTPIREGRLWYLSAEDQVDAVHFSLYVNGFFFKHEGVEVSISLSPFVLVRNCKFQSGYNATLTDVKIFKISLFAHSACYYFGVRSDDERWAEEERSRWVLDVSRAIRLVTQSLFPPFHITCAPVEGVPRTRRRLMAGYLVHHEDVSVASVVYFELQAHEKGMARMMLYESHRCQGVIGEIPLHESAMCSEKIGINCSCFSVEDHQFSTRTLAERKLWLRAISNVRVKLQNCAPDPTEEELNSFRVAIKEHLLSIRAAIQPPGFKVVNSANGLKCQSMDPLLQRCHPPPRCRGNKAPYGSLPMSVTAIKASGPGPGGKSADSEVAEESRIELQGIQVELRPMPRATARTRSEEFAVVPKPGDG</sequence>
<proteinExistence type="predicted"/>
<evidence type="ECO:0008006" key="4">
    <source>
        <dbReference type="Google" id="ProtNLM"/>
    </source>
</evidence>
<reference evidence="2 3" key="1">
    <citation type="submission" date="2024-02" db="EMBL/GenBank/DDBJ databases">
        <authorList>
            <person name="Chen Y."/>
            <person name="Shah S."/>
            <person name="Dougan E. K."/>
            <person name="Thang M."/>
            <person name="Chan C."/>
        </authorList>
    </citation>
    <scope>NUCLEOTIDE SEQUENCE [LARGE SCALE GENOMIC DNA]</scope>
</reference>
<organism evidence="2 3">
    <name type="scientific">Durusdinium trenchii</name>
    <dbReference type="NCBI Taxonomy" id="1381693"/>
    <lineage>
        <taxon>Eukaryota</taxon>
        <taxon>Sar</taxon>
        <taxon>Alveolata</taxon>
        <taxon>Dinophyceae</taxon>
        <taxon>Suessiales</taxon>
        <taxon>Symbiodiniaceae</taxon>
        <taxon>Durusdinium</taxon>
    </lineage>
</organism>
<comment type="caution">
    <text evidence="2">The sequence shown here is derived from an EMBL/GenBank/DDBJ whole genome shotgun (WGS) entry which is preliminary data.</text>
</comment>
<evidence type="ECO:0000313" key="2">
    <source>
        <dbReference type="EMBL" id="CAK9071290.1"/>
    </source>
</evidence>
<dbReference type="Proteomes" id="UP001642464">
    <property type="component" value="Unassembled WGS sequence"/>
</dbReference>
<dbReference type="EMBL" id="CAXAMM010033381">
    <property type="protein sequence ID" value="CAK9071290.1"/>
    <property type="molecule type" value="Genomic_DNA"/>
</dbReference>
<gene>
    <name evidence="2" type="ORF">SCF082_LOCUS35314</name>
</gene>
<keyword evidence="3" id="KW-1185">Reference proteome</keyword>